<evidence type="ECO:0000256" key="3">
    <source>
        <dbReference type="ARBA" id="ARBA00022692"/>
    </source>
</evidence>
<keyword evidence="9" id="KW-1185">Reference proteome</keyword>
<keyword evidence="4 6" id="KW-1133">Transmembrane helix</keyword>
<accession>A0A5M3X2S3</accession>
<feature type="transmembrane region" description="Helical" evidence="6">
    <location>
        <begin position="85"/>
        <end position="102"/>
    </location>
</feature>
<feature type="transmembrane region" description="Helical" evidence="6">
    <location>
        <begin position="114"/>
        <end position="134"/>
    </location>
</feature>
<sequence length="230" mass="23246">MACMGAGGVLAYQPLFFVGTGTNGVAVGTVVALGSAPVLTGLIDSLLRRRAPASRWFVATALCIAGVTMVSGVLDSGASLGGPDVLWSVAAGGCYAVYALSAKELMERGWPSQHAMGAMFGVAAAAASVPLPFIVGAEWLWTPRGLALVLWLGVIATALGYLLFGWGLARLPATTVTTLTLAEPLCATLLGIGLLHEQLSLVAASGLVVLAAGLAVLTVTRRRVGASTVA</sequence>
<evidence type="ECO:0000256" key="2">
    <source>
        <dbReference type="ARBA" id="ARBA00007362"/>
    </source>
</evidence>
<reference evidence="8 9" key="1">
    <citation type="submission" date="2019-10" db="EMBL/GenBank/DDBJ databases">
        <title>Whole genome shotgun sequence of Acrocarpospora macrocephala NBRC 16266.</title>
        <authorList>
            <person name="Ichikawa N."/>
            <person name="Kimura A."/>
            <person name="Kitahashi Y."/>
            <person name="Komaki H."/>
            <person name="Oguchi A."/>
        </authorList>
    </citation>
    <scope>NUCLEOTIDE SEQUENCE [LARGE SCALE GENOMIC DNA]</scope>
    <source>
        <strain evidence="8 9">NBRC 16266</strain>
    </source>
</reference>
<dbReference type="InterPro" id="IPR037185">
    <property type="entry name" value="EmrE-like"/>
</dbReference>
<keyword evidence="5 6" id="KW-0472">Membrane</keyword>
<evidence type="ECO:0000256" key="1">
    <source>
        <dbReference type="ARBA" id="ARBA00004141"/>
    </source>
</evidence>
<dbReference type="PANTHER" id="PTHR32322">
    <property type="entry name" value="INNER MEMBRANE TRANSPORTER"/>
    <property type="match status" value="1"/>
</dbReference>
<comment type="caution">
    <text evidence="8">The sequence shown here is derived from an EMBL/GenBank/DDBJ whole genome shotgun (WGS) entry which is preliminary data.</text>
</comment>
<dbReference type="EMBL" id="BLAE01000037">
    <property type="protein sequence ID" value="GES12578.1"/>
    <property type="molecule type" value="Genomic_DNA"/>
</dbReference>
<protein>
    <recommendedName>
        <fullName evidence="7">EamA domain-containing protein</fullName>
    </recommendedName>
</protein>
<dbReference type="AlphaFoldDB" id="A0A5M3X2S3"/>
<proteinExistence type="inferred from homology"/>
<dbReference type="InterPro" id="IPR050638">
    <property type="entry name" value="AA-Vitamin_Transporters"/>
</dbReference>
<comment type="subcellular location">
    <subcellularLocation>
        <location evidence="1">Membrane</location>
        <topology evidence="1">Multi-pass membrane protein</topology>
    </subcellularLocation>
</comment>
<gene>
    <name evidence="8" type="ORF">Amac_061750</name>
</gene>
<dbReference type="Pfam" id="PF00892">
    <property type="entry name" value="EamA"/>
    <property type="match status" value="1"/>
</dbReference>
<dbReference type="Proteomes" id="UP000331127">
    <property type="component" value="Unassembled WGS sequence"/>
</dbReference>
<keyword evidence="3 6" id="KW-0812">Transmembrane</keyword>
<feature type="transmembrane region" description="Helical" evidence="6">
    <location>
        <begin position="55"/>
        <end position="73"/>
    </location>
</feature>
<feature type="domain" description="EamA" evidence="7">
    <location>
        <begin position="85"/>
        <end position="218"/>
    </location>
</feature>
<feature type="transmembrane region" description="Helical" evidence="6">
    <location>
        <begin position="176"/>
        <end position="195"/>
    </location>
</feature>
<dbReference type="PANTHER" id="PTHR32322:SF2">
    <property type="entry name" value="EAMA DOMAIN-CONTAINING PROTEIN"/>
    <property type="match status" value="1"/>
</dbReference>
<feature type="transmembrane region" description="Helical" evidence="6">
    <location>
        <begin position="201"/>
        <end position="220"/>
    </location>
</feature>
<dbReference type="GO" id="GO:0016020">
    <property type="term" value="C:membrane"/>
    <property type="evidence" value="ECO:0007669"/>
    <property type="project" value="UniProtKB-SubCell"/>
</dbReference>
<comment type="similarity">
    <text evidence="2">Belongs to the EamA transporter family.</text>
</comment>
<dbReference type="SUPFAM" id="SSF103481">
    <property type="entry name" value="Multidrug resistance efflux transporter EmrE"/>
    <property type="match status" value="1"/>
</dbReference>
<evidence type="ECO:0000259" key="7">
    <source>
        <dbReference type="Pfam" id="PF00892"/>
    </source>
</evidence>
<name>A0A5M3X2S3_9ACTN</name>
<feature type="transmembrane region" description="Helical" evidence="6">
    <location>
        <begin position="24"/>
        <end position="43"/>
    </location>
</feature>
<feature type="transmembrane region" description="Helical" evidence="6">
    <location>
        <begin position="146"/>
        <end position="164"/>
    </location>
</feature>
<dbReference type="InterPro" id="IPR000620">
    <property type="entry name" value="EamA_dom"/>
</dbReference>
<evidence type="ECO:0000313" key="8">
    <source>
        <dbReference type="EMBL" id="GES12578.1"/>
    </source>
</evidence>
<evidence type="ECO:0000313" key="9">
    <source>
        <dbReference type="Proteomes" id="UP000331127"/>
    </source>
</evidence>
<evidence type="ECO:0000256" key="6">
    <source>
        <dbReference type="SAM" id="Phobius"/>
    </source>
</evidence>
<evidence type="ECO:0000256" key="5">
    <source>
        <dbReference type="ARBA" id="ARBA00023136"/>
    </source>
</evidence>
<evidence type="ECO:0000256" key="4">
    <source>
        <dbReference type="ARBA" id="ARBA00022989"/>
    </source>
</evidence>
<organism evidence="8 9">
    <name type="scientific">Acrocarpospora macrocephala</name>
    <dbReference type="NCBI Taxonomy" id="150177"/>
    <lineage>
        <taxon>Bacteria</taxon>
        <taxon>Bacillati</taxon>
        <taxon>Actinomycetota</taxon>
        <taxon>Actinomycetes</taxon>
        <taxon>Streptosporangiales</taxon>
        <taxon>Streptosporangiaceae</taxon>
        <taxon>Acrocarpospora</taxon>
    </lineage>
</organism>